<dbReference type="RefSeq" id="WP_185630078.1">
    <property type="nucleotide sequence ID" value="NZ_JAARZT010000043.1"/>
</dbReference>
<name>A0A842FSB3_9LIST</name>
<evidence type="ECO:0000313" key="2">
    <source>
        <dbReference type="Proteomes" id="UP000543005"/>
    </source>
</evidence>
<proteinExistence type="predicted"/>
<dbReference type="Proteomes" id="UP000543005">
    <property type="component" value="Unassembled WGS sequence"/>
</dbReference>
<sequence length="84" mass="9725">MEAIFLNKSDFESELHACPIKCRSAESVIEELLQDDHLDAEGCWMYLSLEGNPSDVTCSFSFRYDFERRKYLITFDSISLKSDS</sequence>
<reference evidence="1 2" key="1">
    <citation type="submission" date="2020-03" db="EMBL/GenBank/DDBJ databases">
        <title>Soil Listeria distribution.</title>
        <authorList>
            <person name="Liao J."/>
            <person name="Wiedmann M."/>
        </authorList>
    </citation>
    <scope>NUCLEOTIDE SEQUENCE [LARGE SCALE GENOMIC DNA]</scope>
    <source>
        <strain evidence="1 2">FSL L7-0051</strain>
    </source>
</reference>
<accession>A0A842FSB3</accession>
<evidence type="ECO:0000313" key="1">
    <source>
        <dbReference type="EMBL" id="MBC2294751.1"/>
    </source>
</evidence>
<protein>
    <submittedName>
        <fullName evidence="1">Uncharacterized protein</fullName>
    </submittedName>
</protein>
<comment type="caution">
    <text evidence="1">The sequence shown here is derived from an EMBL/GenBank/DDBJ whole genome shotgun (WGS) entry which is preliminary data.</text>
</comment>
<dbReference type="AlphaFoldDB" id="A0A842FSB3"/>
<dbReference type="EMBL" id="JAARZT010000043">
    <property type="protein sequence ID" value="MBC2294751.1"/>
    <property type="molecule type" value="Genomic_DNA"/>
</dbReference>
<gene>
    <name evidence="1" type="ORF">HCC36_16125</name>
</gene>
<organism evidence="1 2">
    <name type="scientific">Listeria booriae</name>
    <dbReference type="NCBI Taxonomy" id="1552123"/>
    <lineage>
        <taxon>Bacteria</taxon>
        <taxon>Bacillati</taxon>
        <taxon>Bacillota</taxon>
        <taxon>Bacilli</taxon>
        <taxon>Bacillales</taxon>
        <taxon>Listeriaceae</taxon>
        <taxon>Listeria</taxon>
    </lineage>
</organism>